<sequence>MAVWRAPLVPCLQSRDYLREPICEVEQWLIVPLGVPNGRNEIPYYGLGVTSGFAMVAVTGLAITGVVGLIALLIGLLVLEIPFQEDEPLVIRPVLRDKWGDNLDFGGKLDSKKMKSSRLGRLILIDETAKGKDCSEEEGVNGFQKKELHY</sequence>
<comment type="caution">
    <text evidence="2">The sequence shown here is derived from an EMBL/GenBank/DDBJ whole genome shotgun (WGS) entry which is preliminary data.</text>
</comment>
<protein>
    <submittedName>
        <fullName evidence="2">Uncharacterized protein</fullName>
    </submittedName>
</protein>
<name>A0AAN9STF8_PSOTE</name>
<organism evidence="2 3">
    <name type="scientific">Psophocarpus tetragonolobus</name>
    <name type="common">Winged bean</name>
    <name type="synonym">Dolichos tetragonolobus</name>
    <dbReference type="NCBI Taxonomy" id="3891"/>
    <lineage>
        <taxon>Eukaryota</taxon>
        <taxon>Viridiplantae</taxon>
        <taxon>Streptophyta</taxon>
        <taxon>Embryophyta</taxon>
        <taxon>Tracheophyta</taxon>
        <taxon>Spermatophyta</taxon>
        <taxon>Magnoliopsida</taxon>
        <taxon>eudicotyledons</taxon>
        <taxon>Gunneridae</taxon>
        <taxon>Pentapetalae</taxon>
        <taxon>rosids</taxon>
        <taxon>fabids</taxon>
        <taxon>Fabales</taxon>
        <taxon>Fabaceae</taxon>
        <taxon>Papilionoideae</taxon>
        <taxon>50 kb inversion clade</taxon>
        <taxon>NPAAA clade</taxon>
        <taxon>indigoferoid/millettioid clade</taxon>
        <taxon>Phaseoleae</taxon>
        <taxon>Psophocarpus</taxon>
    </lineage>
</organism>
<accession>A0AAN9STF8</accession>
<evidence type="ECO:0000313" key="2">
    <source>
        <dbReference type="EMBL" id="KAK7400153.1"/>
    </source>
</evidence>
<keyword evidence="1" id="KW-1133">Transmembrane helix</keyword>
<proteinExistence type="predicted"/>
<keyword evidence="1" id="KW-0812">Transmembrane</keyword>
<evidence type="ECO:0000256" key="1">
    <source>
        <dbReference type="SAM" id="Phobius"/>
    </source>
</evidence>
<evidence type="ECO:0000313" key="3">
    <source>
        <dbReference type="Proteomes" id="UP001386955"/>
    </source>
</evidence>
<reference evidence="2 3" key="1">
    <citation type="submission" date="2024-01" db="EMBL/GenBank/DDBJ databases">
        <title>The genomes of 5 underutilized Papilionoideae crops provide insights into root nodulation and disease resistanc.</title>
        <authorList>
            <person name="Jiang F."/>
        </authorList>
    </citation>
    <scope>NUCLEOTIDE SEQUENCE [LARGE SCALE GENOMIC DNA]</scope>
    <source>
        <strain evidence="2">DUOXIRENSHENG_FW03</strain>
        <tissue evidence="2">Leaves</tissue>
    </source>
</reference>
<keyword evidence="1" id="KW-0472">Membrane</keyword>
<dbReference type="Proteomes" id="UP001386955">
    <property type="component" value="Unassembled WGS sequence"/>
</dbReference>
<feature type="transmembrane region" description="Helical" evidence="1">
    <location>
        <begin position="53"/>
        <end position="79"/>
    </location>
</feature>
<dbReference type="EMBL" id="JAYMYS010000003">
    <property type="protein sequence ID" value="KAK7400153.1"/>
    <property type="molecule type" value="Genomic_DNA"/>
</dbReference>
<gene>
    <name evidence="2" type="ORF">VNO78_11353</name>
</gene>
<keyword evidence="3" id="KW-1185">Reference proteome</keyword>
<dbReference type="AlphaFoldDB" id="A0AAN9STF8"/>